<dbReference type="PANTHER" id="PTHR35542">
    <property type="entry name" value="COILED-COIL DOMAIN-CONTAINING PROTEIN 168"/>
    <property type="match status" value="1"/>
</dbReference>
<feature type="region of interest" description="Disordered" evidence="1">
    <location>
        <begin position="711"/>
        <end position="735"/>
    </location>
</feature>
<feature type="compositionally biased region" description="Basic and acidic residues" evidence="1">
    <location>
        <begin position="2018"/>
        <end position="2042"/>
    </location>
</feature>
<feature type="region of interest" description="Disordered" evidence="1">
    <location>
        <begin position="1608"/>
        <end position="1677"/>
    </location>
</feature>
<feature type="compositionally biased region" description="Basic and acidic residues" evidence="1">
    <location>
        <begin position="2140"/>
        <end position="2149"/>
    </location>
</feature>
<feature type="compositionally biased region" description="Polar residues" evidence="1">
    <location>
        <begin position="3237"/>
        <end position="3250"/>
    </location>
</feature>
<dbReference type="EMBL" id="MKHE01000030">
    <property type="protein sequence ID" value="OWK00927.1"/>
    <property type="molecule type" value="Genomic_DNA"/>
</dbReference>
<accession>A0A212C4L1</accession>
<feature type="domain" description="Coiled-coil" evidence="2">
    <location>
        <begin position="2266"/>
        <end position="2360"/>
    </location>
</feature>
<dbReference type="Proteomes" id="UP000242450">
    <property type="component" value="Chromosome 30"/>
</dbReference>
<feature type="region of interest" description="Disordered" evidence="1">
    <location>
        <begin position="3735"/>
        <end position="3781"/>
    </location>
</feature>
<name>A0A212C4L1_CEREH</name>
<feature type="compositionally biased region" description="Polar residues" evidence="1">
    <location>
        <begin position="567"/>
        <end position="585"/>
    </location>
</feature>
<feature type="compositionally biased region" description="Polar residues" evidence="1">
    <location>
        <begin position="2624"/>
        <end position="2646"/>
    </location>
</feature>
<organism evidence="3 4">
    <name type="scientific">Cervus elaphus hippelaphus</name>
    <name type="common">European red deer</name>
    <dbReference type="NCBI Taxonomy" id="46360"/>
    <lineage>
        <taxon>Eukaryota</taxon>
        <taxon>Metazoa</taxon>
        <taxon>Chordata</taxon>
        <taxon>Craniata</taxon>
        <taxon>Vertebrata</taxon>
        <taxon>Euteleostomi</taxon>
        <taxon>Mammalia</taxon>
        <taxon>Eutheria</taxon>
        <taxon>Laurasiatheria</taxon>
        <taxon>Artiodactyla</taxon>
        <taxon>Ruminantia</taxon>
        <taxon>Pecora</taxon>
        <taxon>Cervidae</taxon>
        <taxon>Cervinae</taxon>
        <taxon>Cervus</taxon>
    </lineage>
</organism>
<gene>
    <name evidence="3" type="ORF">Celaphus_00016815</name>
</gene>
<feature type="compositionally biased region" description="Basic and acidic residues" evidence="1">
    <location>
        <begin position="1421"/>
        <end position="1431"/>
    </location>
</feature>
<feature type="region of interest" description="Disordered" evidence="1">
    <location>
        <begin position="2116"/>
        <end position="2164"/>
    </location>
</feature>
<feature type="compositionally biased region" description="Basic and acidic residues" evidence="1">
    <location>
        <begin position="3206"/>
        <end position="3217"/>
    </location>
</feature>
<dbReference type="InterPro" id="IPR053366">
    <property type="entry name" value="LRR_transmembrane"/>
</dbReference>
<feature type="domain" description="Coiled-coil" evidence="2">
    <location>
        <begin position="1531"/>
        <end position="1734"/>
    </location>
</feature>
<feature type="domain" description="Coiled-coil" evidence="2">
    <location>
        <begin position="1311"/>
        <end position="1473"/>
    </location>
</feature>
<feature type="region of interest" description="Disordered" evidence="1">
    <location>
        <begin position="546"/>
        <end position="585"/>
    </location>
</feature>
<feature type="region of interest" description="Disordered" evidence="1">
    <location>
        <begin position="1694"/>
        <end position="1739"/>
    </location>
</feature>
<feature type="domain" description="Coiled-coil" evidence="2">
    <location>
        <begin position="920"/>
        <end position="1065"/>
    </location>
</feature>
<dbReference type="InterPro" id="IPR031624">
    <property type="entry name" value="CCDC168_N"/>
</dbReference>
<feature type="domain" description="Coiled-coil" evidence="2">
    <location>
        <begin position="2415"/>
        <end position="2557"/>
    </location>
</feature>
<dbReference type="PANTHER" id="PTHR35542:SF2">
    <property type="entry name" value="LEUCINE-RICH REPEAT TRANSMEMBRANE PROTEIN CCDC168"/>
    <property type="match status" value="1"/>
</dbReference>
<feature type="compositionally biased region" description="Low complexity" evidence="1">
    <location>
        <begin position="2155"/>
        <end position="2164"/>
    </location>
</feature>
<reference evidence="3 4" key="1">
    <citation type="journal article" date="2018" name="Mol. Genet. Genomics">
        <title>The red deer Cervus elaphus genome CerEla1.0: sequencing, annotating, genes, and chromosomes.</title>
        <authorList>
            <person name="Bana N.A."/>
            <person name="Nyiri A."/>
            <person name="Nagy J."/>
            <person name="Frank K."/>
            <person name="Nagy T."/>
            <person name="Steger V."/>
            <person name="Schiller M."/>
            <person name="Lakatos P."/>
            <person name="Sugar L."/>
            <person name="Horn P."/>
            <person name="Barta E."/>
            <person name="Orosz L."/>
        </authorList>
    </citation>
    <scope>NUCLEOTIDE SEQUENCE [LARGE SCALE GENOMIC DNA]</scope>
    <source>
        <strain evidence="3">Hungarian</strain>
    </source>
</reference>
<sequence>MYNTAGYGTGSDEKETRCNTKKQKPGFQQGKTEVEFSLKTICDSGSIPPQIQELMEAEREKGKPPRLEKSLNTRQIAFSQSLAKSAKSRNKKTLRQGIREQEENCQIASPDIFPQCRYRFMMRQQLKKGPTHVKYTVNLKREVHPDQPSPKRGSCSTMFDISRVRLHVKHQRLIALGVKEGDRDEAQPPVSAPQRTEVAEKTGVSLSSKRQNMCLPVSDASQEKTFKEQDLLKEGSNSRTLVEPALYSVTETPHLENTIPNQLGRDGLRETDTLQGSKGQTFLCANAEARQYTPAVEIGDVKPDPILEHLLDSASCPSGELIHVREAGNATGKESVSIPVVSDVNLWETEMPKLTNLLLTSNEWKINCSEKGRTEQQNSSNQRKGNLLEFISSCLLHQLHIERRKKEVSAKGMSSAVLSPVVQKASNAVDIPVDQPPCSGRKEHQQESTCKALPTSLSHSMMDIFQIKLPGVMKAAREVDSPRHHNSNTEGIGLPVAESEEQPECVQRIWPNLASDPSKDILFQSKMPSEKTAVEEVVSTVEYTPSTEGLGSHITGKGDQQEKGMSETLQKSTSHSQTGLHQTNISVQEVKFDDTSKMHSEYSTPQTKEALKGMDVIVGYTQKSEKGQNLPSVEQKQQHLLIPSENFPSLRIPSELTSYPQNSPWLLPHLTPQTKEALSEVGNVSSRTKGLDLISKEQLNTQHECGLEWTVPSAPPTQMTRQNTRPPLESSSETTKYQNVSLLKGKKLSDGEQVIDSITNVSSPKLSVRKKVHLRKACRKKVQKELCLPGFFSHSLSIHMPPLPENKRQKNDLKQGVEKDIVHTQRTLKKLIFSNIFNTTDYGGPSNRPELQRKIKEEVVNWKHRKVKPDLVVTDVYESIPSLKLNIKTADEIISNNVKRIKPLISQRKEKIRIKGVNVKGTMDPNITLKAKKPSRSHMLSEKELSGQLNIIKEESEGQTGKGTSGVKLTNLFASVPSLSTLDLISRTKGGGDMSRIPQNCLPPLKLQATSNIRKASFAESINRESLSNIIGSKHFPQKKREDEDDTVYVKDKRGCKRATFKRKKKLFKHTLHGNELQWNNKEQEKMMQEDESDGNVVLNKPHASIPSSSHLEQGPRVKEAASQTVSWFCPPSLTLQELSDAVITYKEPADDNLSNIARSKYMSQKNKNKVDLALKEIRHPQRMPLEVNQSPVAQELQLNITEKEEKIKQDKGKQVGIQRQSCVSISSPPYSEVDMRREGKAVMLRKTKSCFLQPKLQESSDMGNIAYKKSVSDDISNSVKKAEEHAIQEEEEGVNMEKVLLLTKKNSPLSQEVQLEVEEQKKKIQRIQGEPSVILICTSRPATSFNSNRKMIEADDRAKVTRYSCSGLHHQISSDVVKKANRESTERDIISDVQAANEFMPQKGEDQGETANMNCMKYSKETSSKAEEFPLPHVPSNPGSHSPQTRDEPANRRENLGHAQERKCERDAVLTGLCLPPFTLNKGEEEKQGALASCLPPLWRRKSSDARELKNTVSPLSEISGGSKRTKYVTQGEKDKADIFVRDPVHPKSLALKVRKSPLFHMLEAKKLQVNIKEQVKREQKGRRDTVVILSKICPFVTSSTLLKSDTIKEDRGGPGVLRHSVPHLKIQASWPSVQRAPPKSTDRKKEKQYPPPKERDRAHTTVVRGSVHASGSDFKAKTSCPPHVFGIAEHAALSRRKEAQPSMEESAEQGQGGIGDPGVTPTKTPPALPSPSDHRLDAGIKEDKHLPAVTGFSPPFQLLESSGAGKIRYADFSQGISSCNITVRANGRVSYKETEIRVKRKDEKDRTHPQITAVEAHTSPLTHLLSRNRLPLNVEEQGKEVQDGSGMVLRETRASLPSPSYLRQDASRNEKKDTERITQSCFPPLKIYDPLNLNTKADAKSFDGHLLKNKARLKTDNEDRVLPISVHQRARELPLSHRCDGKESQCKIKKQKKMVQREDSELVTRLKNICTSLLTLPYLKSDKPEGERYMIRITKLPPPQAESKESSQYADTNEGELSKDVKILKEHRLQKEERERKENVDMNSRVGPHNMDLKAEESPFVLTDDLTDQSIREEGVSMLPGSSFPPVNFQKSSRSEEVAHVESMARDTVISPSREKCLPQNKKEDGVARRNSVSPRHQGKEMPESKDGPGMVLTKSSTSSPSLSALKLDKEVQVDDETLAHTRSMLWRIAYGGELYTDTTSGDTTEDAQNLTKSSTSSPLLPALKLDKEVQVNDKMLACRKSALGRMSYAGVVVHTKTLSGNTTEDIQNLTKSSTLSPSLPALKLDKEVQVNDEMLAHRRSVLGRISNAGKIVHTETISGNTMKDVQNLTKTSTSSPPLLTLKLDKEVQVDDEMLAHTRSVLRRISYAREIVHRDSISSDITKDEQMIHTYSISGDSRKGVQNEEQPIPEKEERDREKSVDRRGVTHTKYIILKSKKSPSSYTLHRSELYLNLGGTGQKKQEIQGKPPGKVVRNVYLATPPTKPKLDKGTQVDEGKLGIKKPSLLPRMISALSDAKKRTDTKGISGDVIKRKQCMSEKEKKLDVKNVDMRLRTHHKKSAISPIPDVLSTKKFVLNVIKEPGGKVHKDKDEPSTVLTRTFLSIPSAPLYLDLGSKTDKDTPGITVSSHPEQNLQETSDTQKTAITESAAGEREIVKNAERSVPEEAMQQWTSNFVISVQQRREPPQVKSEGDVSQLLSDSQQEDFYVTGYGTIKGGKRLEGFFAGSEAQQEKYKPETLATILSFPMMDLTKIESLKKETEIMNNLNHKISPHVLVSLPRKLSKEIYATLGSPVSSEGFSASKQGVHHQEGALSQASPASTDLCKCDKPEEDRQNNGKTSEMSPPKVSAPQIKEPLEEMNITESDALQNADQEIVMKKQVVLQSGSGQKTRVDSSLSLKIPLQHVKQRTSLEIDVRKQTTVCPGIPMLPGIQMGMTEFDAQRGKKEQTLLVPDKEAHNLESLQKSVSSWTFPLQSGDVGRKNETDTGCTGNLKQKKLEMKEGILKIDTNIAVHLEEDKIEMYKQTIVNLKEETIKMDTSNTVNLNTASLRAEEPQIETQVITPVANRCPIEQKHKKEREVSSAKHNIQLQKMPQKHALDSFYAYIPLSPKLGGQKGRLTIADLKRELSPKYLNMKIQKHPILQILGNMGRGTPSNRKKLEYNFNKSKKIALRRGDASEIFIRSLSISTVSPSQTKEPVNSQTNLESAKRTRISEFQKKSPNTSETMMGDSSGIVKEGNQNFTNTIPQDSQPFMGDKQQMHKLPNIKSEANLSREINKNLAPQTNERVVPDQDNSRIIKEADVRMTKQEKAPKPIETPTECLIMSKYPKEYVERIVKEPDLLMDVERIVKEPDMLTVEQEKAPKLTETGTGSLIMSKEPKENVERIVNEPDLLKVGEEKAPKPIKTPTECLLMSEDPKENVEKIAPKPIETPTECLVMSEDPKENVEKIVKEPDMLMIQQEKAPEPTETPTGSLIMSKEPKENVERIIKEPDMLTENVDSIVKEPDLLMVEQEKAPKPTEMGTGYLIMSEDPKENVEKIVKEPDMLLIQQEKAPKPIKKPTECLVMSQDTEENENVGKIVKEPDMLMIQPEKAPKPTETSTGCLIMSEDPKENVERVVKEPDFLKVGQEKSPKLIKTPTECVIMSEDPKENVGKMVKEPDMLMIQQEKAPKPSETPAGCLIMSKGPKENVEQIIEEPGLIMMEQGKAPKPTETPTGCLIMSTNPKENVDIHMKCTLNMSSSPPRVEEPQDETQLFDTMGCASPLDQRDQSEPVQDPPIQKVQ</sequence>
<comment type="caution">
    <text evidence="3">The sequence shown here is derived from an EMBL/GenBank/DDBJ whole genome shotgun (WGS) entry which is preliminary data.</text>
</comment>
<feature type="compositionally biased region" description="Basic and acidic residues" evidence="1">
    <location>
        <begin position="1445"/>
        <end position="1463"/>
    </location>
</feature>
<feature type="domain" description="Coiled-coil" evidence="2">
    <location>
        <begin position="2135"/>
        <end position="2180"/>
    </location>
</feature>
<feature type="region of interest" description="Disordered" evidence="1">
    <location>
        <begin position="2620"/>
        <end position="2651"/>
    </location>
</feature>
<feature type="domain" description="Coiled-coil" evidence="2">
    <location>
        <begin position="828"/>
        <end position="883"/>
    </location>
</feature>
<feature type="domain" description="Coiled-coil" evidence="2">
    <location>
        <begin position="1804"/>
        <end position="1923"/>
    </location>
</feature>
<feature type="region of interest" description="Disordered" evidence="1">
    <location>
        <begin position="1421"/>
        <end position="1463"/>
    </location>
</feature>
<dbReference type="Pfam" id="PF15804">
    <property type="entry name" value="CCDC168_N"/>
    <property type="match status" value="11"/>
</dbReference>
<feature type="region of interest" description="Disordered" evidence="1">
    <location>
        <begin position="3191"/>
        <end position="3255"/>
    </location>
</feature>
<feature type="domain" description="Coiled-coil" evidence="2">
    <location>
        <begin position="1165"/>
        <end position="1300"/>
    </location>
</feature>
<feature type="compositionally biased region" description="Basic and acidic residues" evidence="1">
    <location>
        <begin position="1642"/>
        <end position="1661"/>
    </location>
</feature>
<feature type="domain" description="Coiled-coil" evidence="2">
    <location>
        <begin position="2058"/>
        <end position="2131"/>
    </location>
</feature>
<feature type="compositionally biased region" description="Polar residues" evidence="1">
    <location>
        <begin position="3191"/>
        <end position="3205"/>
    </location>
</feature>
<evidence type="ECO:0000256" key="1">
    <source>
        <dbReference type="SAM" id="MobiDB-lite"/>
    </source>
</evidence>
<feature type="region of interest" description="Disordered" evidence="1">
    <location>
        <begin position="2797"/>
        <end position="2852"/>
    </location>
</feature>
<evidence type="ECO:0000313" key="4">
    <source>
        <dbReference type="Proteomes" id="UP000242450"/>
    </source>
</evidence>
<evidence type="ECO:0000313" key="3">
    <source>
        <dbReference type="EMBL" id="OWK00927.1"/>
    </source>
</evidence>
<dbReference type="OrthoDB" id="9837682at2759"/>
<feature type="compositionally biased region" description="Basic and acidic residues" evidence="1">
    <location>
        <begin position="2398"/>
        <end position="2425"/>
    </location>
</feature>
<evidence type="ECO:0000259" key="2">
    <source>
        <dbReference type="Pfam" id="PF15804"/>
    </source>
</evidence>
<feature type="domain" description="Coiled-coil" evidence="2">
    <location>
        <begin position="2558"/>
        <end position="2658"/>
    </location>
</feature>
<feature type="compositionally biased region" description="Basic and acidic residues" evidence="1">
    <location>
        <begin position="2116"/>
        <end position="2130"/>
    </location>
</feature>
<protein>
    <recommendedName>
        <fullName evidence="2">Coiled-coil domain-containing protein</fullName>
    </recommendedName>
</protein>
<proteinExistence type="predicted"/>
<feature type="region of interest" description="Disordered" evidence="1">
    <location>
        <begin position="2396"/>
        <end position="2425"/>
    </location>
</feature>
<feature type="compositionally biased region" description="Basic and acidic residues" evidence="1">
    <location>
        <begin position="2824"/>
        <end position="2835"/>
    </location>
</feature>
<feature type="region of interest" description="Disordered" evidence="1">
    <location>
        <begin position="1"/>
        <end position="30"/>
    </location>
</feature>
<feature type="region of interest" description="Disordered" evidence="1">
    <location>
        <begin position="1999"/>
        <end position="2053"/>
    </location>
</feature>
<keyword evidence="4" id="KW-1185">Reference proteome</keyword>
<feature type="compositionally biased region" description="Polar residues" evidence="1">
    <location>
        <begin position="716"/>
        <end position="735"/>
    </location>
</feature>